<dbReference type="Proteomes" id="UP000406256">
    <property type="component" value="Unassembled WGS sequence"/>
</dbReference>
<proteinExistence type="predicted"/>
<protein>
    <submittedName>
        <fullName evidence="1">Uncharacterized protein</fullName>
    </submittedName>
</protein>
<keyword evidence="2" id="KW-1185">Reference proteome</keyword>
<gene>
    <name evidence="1" type="ORF">PAN31108_03271</name>
</gene>
<dbReference type="RefSeq" id="WP_150669857.1">
    <property type="nucleotide sequence ID" value="NZ_CABPSB010000011.1"/>
</dbReference>
<dbReference type="EMBL" id="CABPSB010000011">
    <property type="protein sequence ID" value="VVE23812.1"/>
    <property type="molecule type" value="Genomic_DNA"/>
</dbReference>
<sequence length="397" mass="42014">MAENNAARFAAGRDVVGPNLGQEVDDFTRAQAQRLAAGQAELPPLTAEQAQIMQSPAYVRAMKVAQGSADNAGSDVFAVQQRPLQQALAQGIDDVAGTPATLDALRAARGNVADDMFRTANITLPVTTPKFAALLEKPAFRSAIDAAQKASDNLGEGSIFATTQNRALANMGGARGVETQLVTGRGLLYAKGVLDDQIGRAMQMGENAKARPLMAVRDDLVSIMDDATGGEYAAARAKFQADSAPLDAQMALQKRLISAVDPVTGDVNPNTLSGAIRNVLGEQLKPGIRQADKVTPEMLDQLRVLSAQARTTPTNMTGLSGEGQEYLRGALNVGSKGNELVREDAQRAAEQFSNYLRTQSPAYSDYLTQQATTGVDLTSRQTLREALDKLGLLANAT</sequence>
<organism evidence="1 2">
    <name type="scientific">Pandoraea anhela</name>
    <dbReference type="NCBI Taxonomy" id="2508295"/>
    <lineage>
        <taxon>Bacteria</taxon>
        <taxon>Pseudomonadati</taxon>
        <taxon>Pseudomonadota</taxon>
        <taxon>Betaproteobacteria</taxon>
        <taxon>Burkholderiales</taxon>
        <taxon>Burkholderiaceae</taxon>
        <taxon>Pandoraea</taxon>
    </lineage>
</organism>
<name>A0A5E4WG69_9BURK</name>
<evidence type="ECO:0000313" key="1">
    <source>
        <dbReference type="EMBL" id="VVE23812.1"/>
    </source>
</evidence>
<reference evidence="1 2" key="1">
    <citation type="submission" date="2019-08" db="EMBL/GenBank/DDBJ databases">
        <authorList>
            <person name="Peeters C."/>
        </authorList>
    </citation>
    <scope>NUCLEOTIDE SEQUENCE [LARGE SCALE GENOMIC DNA]</scope>
    <source>
        <strain evidence="1 2">LMG 31108</strain>
    </source>
</reference>
<dbReference type="OrthoDB" id="9135923at2"/>
<accession>A0A5E4WG69</accession>
<dbReference type="AlphaFoldDB" id="A0A5E4WG69"/>
<evidence type="ECO:0000313" key="2">
    <source>
        <dbReference type="Proteomes" id="UP000406256"/>
    </source>
</evidence>